<evidence type="ECO:0000256" key="1">
    <source>
        <dbReference type="ARBA" id="ARBA00004571"/>
    </source>
</evidence>
<evidence type="ECO:0000256" key="9">
    <source>
        <dbReference type="ARBA" id="ARBA00023237"/>
    </source>
</evidence>
<gene>
    <name evidence="11" type="ORF">METZ01_LOCUS321954</name>
</gene>
<keyword evidence="6" id="KW-0406">Ion transport</keyword>
<keyword evidence="3" id="KW-0410">Iron transport</keyword>
<keyword evidence="8" id="KW-0472">Membrane</keyword>
<evidence type="ECO:0000256" key="2">
    <source>
        <dbReference type="ARBA" id="ARBA00022448"/>
    </source>
</evidence>
<keyword evidence="4" id="KW-0812">Transmembrane</keyword>
<feature type="domain" description="TonB-dependent receptor-like beta-barrel" evidence="10">
    <location>
        <begin position="51"/>
        <end position="357"/>
    </location>
</feature>
<dbReference type="GO" id="GO:0006826">
    <property type="term" value="P:iron ion transport"/>
    <property type="evidence" value="ECO:0007669"/>
    <property type="project" value="UniProtKB-KW"/>
</dbReference>
<keyword evidence="5" id="KW-0408">Iron</keyword>
<dbReference type="AlphaFoldDB" id="A0A382P8E2"/>
<evidence type="ECO:0000313" key="11">
    <source>
        <dbReference type="EMBL" id="SVC69100.1"/>
    </source>
</evidence>
<comment type="subcellular location">
    <subcellularLocation>
        <location evidence="1">Cell outer membrane</location>
        <topology evidence="1">Multi-pass membrane protein</topology>
    </subcellularLocation>
</comment>
<accession>A0A382P8E2</accession>
<evidence type="ECO:0000256" key="7">
    <source>
        <dbReference type="ARBA" id="ARBA00023077"/>
    </source>
</evidence>
<keyword evidence="7" id="KW-0798">TonB box</keyword>
<feature type="non-terminal residue" evidence="11">
    <location>
        <position position="1"/>
    </location>
</feature>
<evidence type="ECO:0000259" key="10">
    <source>
        <dbReference type="Pfam" id="PF00593"/>
    </source>
</evidence>
<dbReference type="Gene3D" id="2.40.170.20">
    <property type="entry name" value="TonB-dependent receptor, beta-barrel domain"/>
    <property type="match status" value="2"/>
</dbReference>
<dbReference type="EMBL" id="UINC01105280">
    <property type="protein sequence ID" value="SVC69100.1"/>
    <property type="molecule type" value="Genomic_DNA"/>
</dbReference>
<feature type="non-terminal residue" evidence="11">
    <location>
        <position position="358"/>
    </location>
</feature>
<organism evidence="11">
    <name type="scientific">marine metagenome</name>
    <dbReference type="NCBI Taxonomy" id="408172"/>
    <lineage>
        <taxon>unclassified sequences</taxon>
        <taxon>metagenomes</taxon>
        <taxon>ecological metagenomes</taxon>
    </lineage>
</organism>
<evidence type="ECO:0000256" key="4">
    <source>
        <dbReference type="ARBA" id="ARBA00022692"/>
    </source>
</evidence>
<dbReference type="Pfam" id="PF00593">
    <property type="entry name" value="TonB_dep_Rec_b-barrel"/>
    <property type="match status" value="1"/>
</dbReference>
<evidence type="ECO:0000256" key="8">
    <source>
        <dbReference type="ARBA" id="ARBA00023136"/>
    </source>
</evidence>
<dbReference type="InterPro" id="IPR000531">
    <property type="entry name" value="Beta-barrel_TonB"/>
</dbReference>
<dbReference type="SUPFAM" id="SSF56935">
    <property type="entry name" value="Porins"/>
    <property type="match status" value="1"/>
</dbReference>
<evidence type="ECO:0000256" key="3">
    <source>
        <dbReference type="ARBA" id="ARBA00022496"/>
    </source>
</evidence>
<protein>
    <recommendedName>
        <fullName evidence="10">TonB-dependent receptor-like beta-barrel domain-containing protein</fullName>
    </recommendedName>
</protein>
<dbReference type="GO" id="GO:0009279">
    <property type="term" value="C:cell outer membrane"/>
    <property type="evidence" value="ECO:0007669"/>
    <property type="project" value="UniProtKB-SubCell"/>
</dbReference>
<dbReference type="PANTHER" id="PTHR32552">
    <property type="entry name" value="FERRICHROME IRON RECEPTOR-RELATED"/>
    <property type="match status" value="1"/>
</dbReference>
<evidence type="ECO:0000256" key="5">
    <source>
        <dbReference type="ARBA" id="ARBA00023004"/>
    </source>
</evidence>
<dbReference type="PANTHER" id="PTHR32552:SF81">
    <property type="entry name" value="TONB-DEPENDENT OUTER MEMBRANE RECEPTOR"/>
    <property type="match status" value="1"/>
</dbReference>
<dbReference type="InterPro" id="IPR036942">
    <property type="entry name" value="Beta-barrel_TonB_sf"/>
</dbReference>
<proteinExistence type="predicted"/>
<name>A0A382P8E2_9ZZZZ</name>
<dbReference type="InterPro" id="IPR039426">
    <property type="entry name" value="TonB-dep_rcpt-like"/>
</dbReference>
<reference evidence="11" key="1">
    <citation type="submission" date="2018-05" db="EMBL/GenBank/DDBJ databases">
        <authorList>
            <person name="Lanie J.A."/>
            <person name="Ng W.-L."/>
            <person name="Kazmierczak K.M."/>
            <person name="Andrzejewski T.M."/>
            <person name="Davidsen T.M."/>
            <person name="Wayne K.J."/>
            <person name="Tettelin H."/>
            <person name="Glass J.I."/>
            <person name="Rusch D."/>
            <person name="Podicherti R."/>
            <person name="Tsui H.-C.T."/>
            <person name="Winkler M.E."/>
        </authorList>
    </citation>
    <scope>NUCLEOTIDE SEQUENCE</scope>
</reference>
<evidence type="ECO:0000256" key="6">
    <source>
        <dbReference type="ARBA" id="ARBA00023065"/>
    </source>
</evidence>
<keyword evidence="9" id="KW-0998">Cell outer membrane</keyword>
<sequence length="358" mass="39452">RDDQQSVNGLIFLDPAAGAGLGGLWLALVGGPTGQPLLPGYISGDPDVTYSSTLPNELEVTGVNLTISSEREWGTFKSITSRRDMEAKFGRDGDGPVLFSQTFDINDQDQTSQEFQFSGQSGDLDWIVGAFYFDESYYDHNDVYQGPGMYQVLEMIPVQLPGFPCAPPWLAPGCPGNPINVALDIQIDVTNQVDTESTAFYSQFTYAMTDKLNVTAGIRVTEEEKTVFANHYKPASQTTIINTTKSEDWSETTTMFSMDYQVNEDLMAYVSFSEGFRSGGFNPRPVGDFTMAPFGPENVETLELGFKSEFADRKVRLNGAFFSSDYKDLQFSINQFNPQTGTLELLVGNAAEAEIDGY</sequence>
<keyword evidence="2" id="KW-0813">Transport</keyword>